<evidence type="ECO:0000313" key="1">
    <source>
        <dbReference type="EMBL" id="CAE0390517.1"/>
    </source>
</evidence>
<accession>A0A7S3KS30</accession>
<proteinExistence type="predicted"/>
<dbReference type="AlphaFoldDB" id="A0A7S3KS30"/>
<gene>
    <name evidence="1" type="ORF">ECRA1380_LOCUS15493</name>
</gene>
<sequence length="128" mass="14883">MQKSVSKRITSQSEFLGFLADLVGGEEGLGGKKRLYVFLARMETLKQIFVEESIRAQEKYLIDFNVNVEYVFGSGSYIEEYLCILELFLKNNKTGKIEKVQIEMKKSELRTFLGTLKKMEKEVKYMDE</sequence>
<name>A0A7S3KS30_EUPCR</name>
<organism evidence="1">
    <name type="scientific">Euplotes crassus</name>
    <dbReference type="NCBI Taxonomy" id="5936"/>
    <lineage>
        <taxon>Eukaryota</taxon>
        <taxon>Sar</taxon>
        <taxon>Alveolata</taxon>
        <taxon>Ciliophora</taxon>
        <taxon>Intramacronucleata</taxon>
        <taxon>Spirotrichea</taxon>
        <taxon>Hypotrichia</taxon>
        <taxon>Euplotida</taxon>
        <taxon>Euplotidae</taxon>
        <taxon>Moneuplotes</taxon>
    </lineage>
</organism>
<reference evidence="1" key="1">
    <citation type="submission" date="2021-01" db="EMBL/GenBank/DDBJ databases">
        <authorList>
            <person name="Corre E."/>
            <person name="Pelletier E."/>
            <person name="Niang G."/>
            <person name="Scheremetjew M."/>
            <person name="Finn R."/>
            <person name="Kale V."/>
            <person name="Holt S."/>
            <person name="Cochrane G."/>
            <person name="Meng A."/>
            <person name="Brown T."/>
            <person name="Cohen L."/>
        </authorList>
    </citation>
    <scope>NUCLEOTIDE SEQUENCE</scope>
    <source>
        <strain evidence="1">CT5</strain>
    </source>
</reference>
<dbReference type="EMBL" id="HBIK01032947">
    <property type="protein sequence ID" value="CAE0390517.1"/>
    <property type="molecule type" value="Transcribed_RNA"/>
</dbReference>
<protein>
    <submittedName>
        <fullName evidence="1">Uncharacterized protein</fullName>
    </submittedName>
</protein>